<accession>A0A426YN93</accession>
<comment type="caution">
    <text evidence="2">The sequence shown here is derived from an EMBL/GenBank/DDBJ whole genome shotgun (WGS) entry which is preliminary data.</text>
</comment>
<feature type="region of interest" description="Disordered" evidence="1">
    <location>
        <begin position="1"/>
        <end position="27"/>
    </location>
</feature>
<dbReference type="Proteomes" id="UP000287651">
    <property type="component" value="Unassembled WGS sequence"/>
</dbReference>
<proteinExistence type="predicted"/>
<sequence>MHELRGVNSGSVNNQPPIPVESQHGLSLVRDPRLGNRRCSCDLGHGCRGGSRGSRFLGHPIGDQVEGASLVRRLYYIARWQGGRLVGHRAIRGYPEVRSGGRRWGDVAES</sequence>
<dbReference type="AlphaFoldDB" id="A0A426YN93"/>
<evidence type="ECO:0000313" key="3">
    <source>
        <dbReference type="Proteomes" id="UP000287651"/>
    </source>
</evidence>
<evidence type="ECO:0000256" key="1">
    <source>
        <dbReference type="SAM" id="MobiDB-lite"/>
    </source>
</evidence>
<protein>
    <submittedName>
        <fullName evidence="2">Uncharacterized protein</fullName>
    </submittedName>
</protein>
<gene>
    <name evidence="2" type="ORF">B296_00044642</name>
</gene>
<organism evidence="2 3">
    <name type="scientific">Ensete ventricosum</name>
    <name type="common">Abyssinian banana</name>
    <name type="synonym">Musa ensete</name>
    <dbReference type="NCBI Taxonomy" id="4639"/>
    <lineage>
        <taxon>Eukaryota</taxon>
        <taxon>Viridiplantae</taxon>
        <taxon>Streptophyta</taxon>
        <taxon>Embryophyta</taxon>
        <taxon>Tracheophyta</taxon>
        <taxon>Spermatophyta</taxon>
        <taxon>Magnoliopsida</taxon>
        <taxon>Liliopsida</taxon>
        <taxon>Zingiberales</taxon>
        <taxon>Musaceae</taxon>
        <taxon>Ensete</taxon>
    </lineage>
</organism>
<name>A0A426YN93_ENSVE</name>
<dbReference type="EMBL" id="AMZH03011258">
    <property type="protein sequence ID" value="RRT53188.1"/>
    <property type="molecule type" value="Genomic_DNA"/>
</dbReference>
<evidence type="ECO:0000313" key="2">
    <source>
        <dbReference type="EMBL" id="RRT53188.1"/>
    </source>
</evidence>
<reference evidence="2 3" key="1">
    <citation type="journal article" date="2014" name="Agronomy (Basel)">
        <title>A Draft Genome Sequence for Ensete ventricosum, the Drought-Tolerant Tree Against Hunger.</title>
        <authorList>
            <person name="Harrison J."/>
            <person name="Moore K.A."/>
            <person name="Paszkiewicz K."/>
            <person name="Jones T."/>
            <person name="Grant M."/>
            <person name="Ambacheew D."/>
            <person name="Muzemil S."/>
            <person name="Studholme D.J."/>
        </authorList>
    </citation>
    <scope>NUCLEOTIDE SEQUENCE [LARGE SCALE GENOMIC DNA]</scope>
</reference>